<comment type="caution">
    <text evidence="2">The sequence shown here is derived from an EMBL/GenBank/DDBJ whole genome shotgun (WGS) entry which is preliminary data.</text>
</comment>
<keyword evidence="1" id="KW-0812">Transmembrane</keyword>
<accession>A0A256FIX0</accession>
<feature type="transmembrane region" description="Helical" evidence="1">
    <location>
        <begin position="35"/>
        <end position="56"/>
    </location>
</feature>
<keyword evidence="1" id="KW-0472">Membrane</keyword>
<evidence type="ECO:0000313" key="2">
    <source>
        <dbReference type="EMBL" id="OYR14794.1"/>
    </source>
</evidence>
<dbReference type="RefSeq" id="WP_094508262.1">
    <property type="nucleotide sequence ID" value="NZ_JBHEEK010000003.1"/>
</dbReference>
<dbReference type="OrthoDB" id="283083at2"/>
<sequence>MEPPAPILDPMAETALRSLKDIVVPPPISWMPQTWGWAVLGLILLAGILIVLLKAAQHYRANAYRREALSILSEIGNRLDDPRTRMAALAEISALVKRTAMVAWPRHDVADLTGKTWAEFLAAHSPTNSGHLLEKLVNDIEYRNEEFVSRLPSKLNSELIKATRNWIEQHNVSA</sequence>
<reference evidence="2 3" key="1">
    <citation type="submission" date="2017-07" db="EMBL/GenBank/DDBJ databases">
        <title>Phylogenetic study on the rhizospheric bacterium Ochrobactrum sp. A44.</title>
        <authorList>
            <person name="Krzyzanowska D.M."/>
            <person name="Ossowicki A."/>
            <person name="Rajewska M."/>
            <person name="Maciag T."/>
            <person name="Kaczynski Z."/>
            <person name="Czerwicka M."/>
            <person name="Jafra S."/>
        </authorList>
    </citation>
    <scope>NUCLEOTIDE SEQUENCE [LARGE SCALE GENOMIC DNA]</scope>
    <source>
        <strain evidence="2 3">DSM 7216</strain>
    </source>
</reference>
<gene>
    <name evidence="2" type="ORF">CEV31_3169</name>
</gene>
<protein>
    <recommendedName>
        <fullName evidence="4">DUF4381 domain-containing protein</fullName>
    </recommendedName>
</protein>
<evidence type="ECO:0000313" key="3">
    <source>
        <dbReference type="Proteomes" id="UP000215590"/>
    </source>
</evidence>
<keyword evidence="3" id="KW-1185">Reference proteome</keyword>
<keyword evidence="1" id="KW-1133">Transmembrane helix</keyword>
<dbReference type="AlphaFoldDB" id="A0A256FIX0"/>
<evidence type="ECO:0008006" key="4">
    <source>
        <dbReference type="Google" id="ProtNLM"/>
    </source>
</evidence>
<dbReference type="EMBL" id="NNRJ01000051">
    <property type="protein sequence ID" value="OYR14794.1"/>
    <property type="molecule type" value="Genomic_DNA"/>
</dbReference>
<organism evidence="2 3">
    <name type="scientific">Brucella thiophenivorans</name>
    <dbReference type="NCBI Taxonomy" id="571255"/>
    <lineage>
        <taxon>Bacteria</taxon>
        <taxon>Pseudomonadati</taxon>
        <taxon>Pseudomonadota</taxon>
        <taxon>Alphaproteobacteria</taxon>
        <taxon>Hyphomicrobiales</taxon>
        <taxon>Brucellaceae</taxon>
        <taxon>Brucella/Ochrobactrum group</taxon>
        <taxon>Brucella</taxon>
    </lineage>
</organism>
<dbReference type="Pfam" id="PF14316">
    <property type="entry name" value="DUF4381"/>
    <property type="match status" value="1"/>
</dbReference>
<dbReference type="Proteomes" id="UP000215590">
    <property type="component" value="Unassembled WGS sequence"/>
</dbReference>
<evidence type="ECO:0000256" key="1">
    <source>
        <dbReference type="SAM" id="Phobius"/>
    </source>
</evidence>
<name>A0A256FIX0_9HYPH</name>
<proteinExistence type="predicted"/>
<dbReference type="InterPro" id="IPR025489">
    <property type="entry name" value="DUF4381"/>
</dbReference>